<organism evidence="1">
    <name type="scientific">marine sediment metagenome</name>
    <dbReference type="NCBI Taxonomy" id="412755"/>
    <lineage>
        <taxon>unclassified sequences</taxon>
        <taxon>metagenomes</taxon>
        <taxon>ecological metagenomes</taxon>
    </lineage>
</organism>
<dbReference type="EMBL" id="LAZR01069823">
    <property type="protein sequence ID" value="KKK46954.1"/>
    <property type="molecule type" value="Genomic_DNA"/>
</dbReference>
<feature type="non-terminal residue" evidence="1">
    <location>
        <position position="1"/>
    </location>
</feature>
<proteinExistence type="predicted"/>
<feature type="non-terminal residue" evidence="1">
    <location>
        <position position="334"/>
    </location>
</feature>
<evidence type="ECO:0000313" key="1">
    <source>
        <dbReference type="EMBL" id="KKK46954.1"/>
    </source>
</evidence>
<accession>A0A0F8XYA5</accession>
<reference evidence="1" key="1">
    <citation type="journal article" date="2015" name="Nature">
        <title>Complex archaea that bridge the gap between prokaryotes and eukaryotes.</title>
        <authorList>
            <person name="Spang A."/>
            <person name="Saw J.H."/>
            <person name="Jorgensen S.L."/>
            <person name="Zaremba-Niedzwiedzka K."/>
            <person name="Martijn J."/>
            <person name="Lind A.E."/>
            <person name="van Eijk R."/>
            <person name="Schleper C."/>
            <person name="Guy L."/>
            <person name="Ettema T.J."/>
        </authorList>
    </citation>
    <scope>NUCLEOTIDE SEQUENCE</scope>
</reference>
<name>A0A0F8XYA5_9ZZZZ</name>
<gene>
    <name evidence="1" type="ORF">LCGC14_3160080</name>
</gene>
<dbReference type="AlphaFoldDB" id="A0A0F8XYA5"/>
<comment type="caution">
    <text evidence="1">The sequence shown here is derived from an EMBL/GenBank/DDBJ whole genome shotgun (WGS) entry which is preliminary data.</text>
</comment>
<protein>
    <submittedName>
        <fullName evidence="1">Uncharacterized protein</fullName>
    </submittedName>
</protein>
<sequence>TNGRPYVQIEDFSHLQGVTPEVRKYYIEKMKEREQRLRGLIYFGASPLLKLSIKLGRRLNIVKFDVRIVNEYPDAVKLAQKLLPSGIDHTGDPRQDFIPAGSEMPRLVLLGKEDHTCPVTGLRVKIKPEWTRIDLGEGYSVTFKFIGDRILVSIPKGNVGENGMKYFFRERAKVLTDMLGPDGSFIELKDYSKISGKPTKAARSYFSRSMSGEKARIIAFIGYSMPPVITRLINVGKRVFRSPFPWFTVKDYKSAIKKAVGILKSKGKEVFAHSVITKPDWYFKLDGYSSKFEIIDGNIIHGVGSGNFKNKHIDPIFSILEKVVKSIDMSRGSF</sequence>